<proteinExistence type="predicted"/>
<dbReference type="GO" id="GO:0016567">
    <property type="term" value="P:protein ubiquitination"/>
    <property type="evidence" value="ECO:0007669"/>
    <property type="project" value="TreeGrafter"/>
</dbReference>
<evidence type="ECO:0000256" key="9">
    <source>
        <dbReference type="PROSITE-ProRule" id="PRU00723"/>
    </source>
</evidence>
<dbReference type="PANTHER" id="PTHR12603:SF0">
    <property type="entry name" value="CCR4-NOT TRANSCRIPTION COMPLEX SUBUNIT 4"/>
    <property type="match status" value="1"/>
</dbReference>
<dbReference type="InterPro" id="IPR012677">
    <property type="entry name" value="Nucleotide-bd_a/b_plait_sf"/>
</dbReference>
<comment type="subcellular location">
    <subcellularLocation>
        <location evidence="1">Nucleus</location>
    </subcellularLocation>
</comment>
<evidence type="ECO:0000313" key="15">
    <source>
        <dbReference type="WBParaSite" id="Pan_g7340.t3"/>
    </source>
</evidence>
<feature type="domain" description="C3H1-type" evidence="13">
    <location>
        <begin position="188"/>
        <end position="215"/>
    </location>
</feature>
<dbReference type="Pfam" id="PF14570">
    <property type="entry name" value="zf-RING_4"/>
    <property type="match status" value="1"/>
</dbReference>
<dbReference type="GO" id="GO:0005634">
    <property type="term" value="C:nucleus"/>
    <property type="evidence" value="ECO:0007669"/>
    <property type="project" value="UniProtKB-SubCell"/>
</dbReference>
<dbReference type="PROSITE" id="PS50102">
    <property type="entry name" value="RRM"/>
    <property type="match status" value="1"/>
</dbReference>
<dbReference type="CDD" id="cd12438">
    <property type="entry name" value="RRM_CNOT4"/>
    <property type="match status" value="1"/>
</dbReference>
<evidence type="ECO:0000256" key="3">
    <source>
        <dbReference type="ARBA" id="ARBA00022771"/>
    </source>
</evidence>
<evidence type="ECO:0000259" key="11">
    <source>
        <dbReference type="PROSITE" id="PS50089"/>
    </source>
</evidence>
<feature type="compositionally biased region" description="Polar residues" evidence="10">
    <location>
        <begin position="545"/>
        <end position="558"/>
    </location>
</feature>
<keyword evidence="4 9" id="KW-0862">Zinc</keyword>
<accession>A0A7E4W709</accession>
<dbReference type="Gene3D" id="3.30.40.10">
    <property type="entry name" value="Zinc/RING finger domain, C3HC4 (zinc finger)"/>
    <property type="match status" value="1"/>
</dbReference>
<feature type="compositionally biased region" description="Low complexity" evidence="10">
    <location>
        <begin position="518"/>
        <end position="527"/>
    </location>
</feature>
<dbReference type="CDD" id="cd16618">
    <property type="entry name" value="mRING-HC-C4C4_CNOT4"/>
    <property type="match status" value="1"/>
</dbReference>
<dbReference type="PROSITE" id="PS50089">
    <property type="entry name" value="ZF_RING_2"/>
    <property type="match status" value="1"/>
</dbReference>
<dbReference type="InterPro" id="IPR001841">
    <property type="entry name" value="Znf_RING"/>
</dbReference>
<feature type="region of interest" description="Disordered" evidence="10">
    <location>
        <begin position="354"/>
        <end position="373"/>
    </location>
</feature>
<dbReference type="WBParaSite" id="Pan_g7340.t3">
    <property type="protein sequence ID" value="Pan_g7340.t3"/>
    <property type="gene ID" value="Pan_g7340"/>
</dbReference>
<evidence type="ECO:0000313" key="14">
    <source>
        <dbReference type="Proteomes" id="UP000492821"/>
    </source>
</evidence>
<evidence type="ECO:0000259" key="13">
    <source>
        <dbReference type="PROSITE" id="PS50103"/>
    </source>
</evidence>
<dbReference type="GO" id="GO:0004842">
    <property type="term" value="F:ubiquitin-protein transferase activity"/>
    <property type="evidence" value="ECO:0007669"/>
    <property type="project" value="InterPro"/>
</dbReference>
<dbReference type="FunFam" id="3.30.40.10:FF:000006">
    <property type="entry name" value="CCR4-NOT transcription complex subunit 4"/>
    <property type="match status" value="1"/>
</dbReference>
<evidence type="ECO:0000256" key="2">
    <source>
        <dbReference type="ARBA" id="ARBA00022723"/>
    </source>
</evidence>
<evidence type="ECO:0000256" key="1">
    <source>
        <dbReference type="ARBA" id="ARBA00004123"/>
    </source>
</evidence>
<feature type="compositionally biased region" description="Polar residues" evidence="10">
    <location>
        <begin position="415"/>
        <end position="425"/>
    </location>
</feature>
<dbReference type="InterPro" id="IPR013083">
    <property type="entry name" value="Znf_RING/FYVE/PHD"/>
</dbReference>
<evidence type="ECO:0000256" key="6">
    <source>
        <dbReference type="ARBA" id="ARBA00023054"/>
    </source>
</evidence>
<dbReference type="PROSITE" id="PS50103">
    <property type="entry name" value="ZF_C3H1"/>
    <property type="match status" value="1"/>
</dbReference>
<keyword evidence="2 9" id="KW-0479">Metal-binding</keyword>
<dbReference type="SUPFAM" id="SSF57850">
    <property type="entry name" value="RING/U-box"/>
    <property type="match status" value="1"/>
</dbReference>
<feature type="region of interest" description="Disordered" evidence="10">
    <location>
        <begin position="664"/>
        <end position="691"/>
    </location>
</feature>
<name>A0A7E4W709_PANRE</name>
<dbReference type="Gene3D" id="3.30.70.330">
    <property type="match status" value="1"/>
</dbReference>
<reference evidence="14" key="1">
    <citation type="journal article" date="2013" name="Genetics">
        <title>The draft genome and transcriptome of Panagrellus redivivus are shaped by the harsh demands of a free-living lifestyle.</title>
        <authorList>
            <person name="Srinivasan J."/>
            <person name="Dillman A.R."/>
            <person name="Macchietto M.G."/>
            <person name="Heikkinen L."/>
            <person name="Lakso M."/>
            <person name="Fracchia K.M."/>
            <person name="Antoshechkin I."/>
            <person name="Mortazavi A."/>
            <person name="Wong G."/>
            <person name="Sternberg P.W."/>
        </authorList>
    </citation>
    <scope>NUCLEOTIDE SEQUENCE [LARGE SCALE GENOMIC DNA]</scope>
    <source>
        <strain evidence="14">MT8872</strain>
    </source>
</reference>
<feature type="region of interest" description="Disordered" evidence="10">
    <location>
        <begin position="409"/>
        <end position="430"/>
    </location>
</feature>
<dbReference type="GO" id="GO:0003723">
    <property type="term" value="F:RNA binding"/>
    <property type="evidence" value="ECO:0007669"/>
    <property type="project" value="UniProtKB-UniRule"/>
</dbReference>
<evidence type="ECO:0000256" key="8">
    <source>
        <dbReference type="PROSITE-ProRule" id="PRU00176"/>
    </source>
</evidence>
<dbReference type="AlphaFoldDB" id="A0A7E4W709"/>
<feature type="domain" description="RRM" evidence="12">
    <location>
        <begin position="105"/>
        <end position="191"/>
    </location>
</feature>
<sequence>MSVDDPTEDRECPLCLEKLEIDDINFFPCTCKYQVCRFCWHRIRTDENGLCPACRKPYPEDPVNFQPITPMEMQQFKTERKQKEKKRNISECRKYLSAYRVLQRNLVYVVGLSSRIADPDILRRPDYFGKYGKVVKVAVGTLPSNTGSTPVNTAYVTFSKVEEALRTIQRFQETNSLVFDGRMIKTSLGTTKYCSNFLRGQPCHKQECMYLHEIAPPELSFTKDDMHQGKHTEYERKLLEKLLASDAANGRSDHTSDSSAGYSLVIDTIGATSTAHLQYERPASVLGPDMPPEKVESPYASRAPSLPPERKPSITAPSAAVTVRAPAPAAVVEPEPLITRRESEQRPVENVTVLDPVFPPTPTKPAKPAVVERPRCETPPRYVAPRFTDDLGFDPFAESMKGLQELIAESESDKNSATQEPTSYSRTDHYYGYNNPLDNFPDSNFTRDLMSSSMNNYNGARMANNNPFGGSNMLSNYHNYGAQPSSHLYSQQPNHLEKQYNSGLGAFNFLMGGGSNGSSLTNNSRSNAPDIQGFPGYPSRHDIGSSYNPNSANNGGQQDSREMFKSLLPNVNVQFVSSNDTRGLFNSASGNHFPPPGLTNGIGSNGMGSSTLTNNSMGSSSMLSNGTGSNGIGGGLGSQYNRASSNYRGIDMSMFNHNGAARPPMFDSHPPGLQKWMTSPPPGFDSARPGS</sequence>
<dbReference type="InterPro" id="IPR039515">
    <property type="entry name" value="NOT4_mRING-HC-C4C4"/>
</dbReference>
<dbReference type="InterPro" id="IPR003954">
    <property type="entry name" value="RRM_euk-type"/>
</dbReference>
<dbReference type="InterPro" id="IPR000504">
    <property type="entry name" value="RRM_dom"/>
</dbReference>
<keyword evidence="7" id="KW-0539">Nucleus</keyword>
<organism evidence="14 15">
    <name type="scientific">Panagrellus redivivus</name>
    <name type="common">Microworm</name>
    <dbReference type="NCBI Taxonomy" id="6233"/>
    <lineage>
        <taxon>Eukaryota</taxon>
        <taxon>Metazoa</taxon>
        <taxon>Ecdysozoa</taxon>
        <taxon>Nematoda</taxon>
        <taxon>Chromadorea</taxon>
        <taxon>Rhabditida</taxon>
        <taxon>Tylenchina</taxon>
        <taxon>Panagrolaimomorpha</taxon>
        <taxon>Panagrolaimoidea</taxon>
        <taxon>Panagrolaimidae</taxon>
        <taxon>Panagrellus</taxon>
    </lineage>
</organism>
<dbReference type="SUPFAM" id="SSF54928">
    <property type="entry name" value="RNA-binding domain, RBD"/>
    <property type="match status" value="1"/>
</dbReference>
<evidence type="ECO:0000256" key="7">
    <source>
        <dbReference type="ARBA" id="ARBA00023242"/>
    </source>
</evidence>
<reference evidence="15" key="2">
    <citation type="submission" date="2020-10" db="UniProtKB">
        <authorList>
            <consortium name="WormBaseParasite"/>
        </authorList>
    </citation>
    <scope>IDENTIFICATION</scope>
</reference>
<dbReference type="Proteomes" id="UP000492821">
    <property type="component" value="Unassembled WGS sequence"/>
</dbReference>
<keyword evidence="6" id="KW-0175">Coiled coil</keyword>
<dbReference type="PANTHER" id="PTHR12603">
    <property type="entry name" value="CCR4-NOT TRANSCRIPTION COMPLEX RELATED"/>
    <property type="match status" value="1"/>
</dbReference>
<feature type="domain" description="RING-type" evidence="11">
    <location>
        <begin position="12"/>
        <end position="55"/>
    </location>
</feature>
<dbReference type="GO" id="GO:0030014">
    <property type="term" value="C:CCR4-NOT complex"/>
    <property type="evidence" value="ECO:0007669"/>
    <property type="project" value="InterPro"/>
</dbReference>
<dbReference type="InterPro" id="IPR034261">
    <property type="entry name" value="CNOT4_RRM"/>
</dbReference>
<keyword evidence="14" id="KW-1185">Reference proteome</keyword>
<feature type="zinc finger region" description="C3H1-type" evidence="9">
    <location>
        <begin position="188"/>
        <end position="215"/>
    </location>
</feature>
<keyword evidence="3 9" id="KW-0863">Zinc-finger</keyword>
<dbReference type="InterPro" id="IPR039780">
    <property type="entry name" value="Mot2"/>
</dbReference>
<dbReference type="SMART" id="SM00361">
    <property type="entry name" value="RRM_1"/>
    <property type="match status" value="1"/>
</dbReference>
<feature type="region of interest" description="Disordered" evidence="10">
    <location>
        <begin position="283"/>
        <end position="312"/>
    </location>
</feature>
<evidence type="ECO:0000256" key="5">
    <source>
        <dbReference type="ARBA" id="ARBA00022884"/>
    </source>
</evidence>
<evidence type="ECO:0000259" key="12">
    <source>
        <dbReference type="PROSITE" id="PS50102"/>
    </source>
</evidence>
<feature type="region of interest" description="Disordered" evidence="10">
    <location>
        <begin position="518"/>
        <end position="559"/>
    </location>
</feature>
<keyword evidence="5 8" id="KW-0694">RNA-binding</keyword>
<dbReference type="InterPro" id="IPR000571">
    <property type="entry name" value="Znf_CCCH"/>
</dbReference>
<evidence type="ECO:0000256" key="4">
    <source>
        <dbReference type="ARBA" id="ARBA00022833"/>
    </source>
</evidence>
<dbReference type="InterPro" id="IPR035979">
    <property type="entry name" value="RBD_domain_sf"/>
</dbReference>
<evidence type="ECO:0000256" key="10">
    <source>
        <dbReference type="SAM" id="MobiDB-lite"/>
    </source>
</evidence>
<dbReference type="GO" id="GO:0008270">
    <property type="term" value="F:zinc ion binding"/>
    <property type="evidence" value="ECO:0007669"/>
    <property type="project" value="UniProtKB-KW"/>
</dbReference>
<protein>
    <submittedName>
        <fullName evidence="15">RING-type domain-containing protein</fullName>
    </submittedName>
</protein>